<dbReference type="RefSeq" id="YP_009472659.1">
    <property type="nucleotide sequence ID" value="NC_037365.1"/>
</dbReference>
<dbReference type="EMBL" id="KY819065">
    <property type="protein sequence ID" value="ARO74294.1"/>
    <property type="molecule type" value="Genomic_DNA"/>
</dbReference>
<dbReference type="GeneID" id="37277705"/>
<dbReference type="AlphaFoldDB" id="A0A2P0QHP8"/>
<keyword evidence="1" id="KW-0934">Plastid</keyword>
<reference evidence="1" key="1">
    <citation type="submission" date="2017-03" db="EMBL/GenBank/DDBJ databases">
        <title>Chloroplast genome evolution in siphonous green algae.</title>
        <authorList>
            <person name="Cremen M.C."/>
            <person name="Marcelino V.R."/>
            <person name="Verbruggen H."/>
        </authorList>
    </citation>
    <scope>NUCLEOTIDE SEQUENCE</scope>
</reference>
<proteinExistence type="predicted"/>
<keyword evidence="1" id="KW-0150">Chloroplast</keyword>
<organism evidence="1">
    <name type="scientific">Rhipilia penicilloides</name>
    <dbReference type="NCBI Taxonomy" id="1979422"/>
    <lineage>
        <taxon>Eukaryota</taxon>
        <taxon>Viridiplantae</taxon>
        <taxon>Chlorophyta</taxon>
        <taxon>core chlorophytes</taxon>
        <taxon>Ulvophyceae</taxon>
        <taxon>TCBD clade</taxon>
        <taxon>Bryopsidales</taxon>
        <taxon>Halimedineae</taxon>
        <taxon>Halimedaceae</taxon>
        <taxon>Rhipileae</taxon>
        <taxon>Rhipilia</taxon>
    </lineage>
</organism>
<accession>A0A2P0QHP8</accession>
<geneLocation type="chloroplast" evidence="1"/>
<protein>
    <submittedName>
        <fullName evidence="1">Uncharacterized protein</fullName>
    </submittedName>
</protein>
<evidence type="ECO:0000313" key="1">
    <source>
        <dbReference type="EMBL" id="ARO74294.1"/>
    </source>
</evidence>
<name>A0A2P0QHP8_9CHLO</name>
<gene>
    <name evidence="1" type="primary">orf125</name>
</gene>
<sequence>MYLKDTTIDSKHVGRLDSVQSIFKGRQQTDPEKYQLIRTPMKSFEFGKGFRKNIFEPVPSNFVTLPISIPRQFEKPLRETLQSRLSSFWKLSTSNDLCRFSENSVFSQSFTSHLIGRTYFNKKNL</sequence>